<dbReference type="InterPro" id="IPR043128">
    <property type="entry name" value="Rev_trsase/Diguanyl_cyclase"/>
</dbReference>
<dbReference type="PROSITE" id="PS50883">
    <property type="entry name" value="EAL"/>
    <property type="match status" value="1"/>
</dbReference>
<evidence type="ECO:0000259" key="1">
    <source>
        <dbReference type="PROSITE" id="PS50883"/>
    </source>
</evidence>
<gene>
    <name evidence="3" type="ORF">HII17_09955</name>
</gene>
<dbReference type="RefSeq" id="WP_169075222.1">
    <property type="nucleotide sequence ID" value="NZ_JABBXH010000003.1"/>
</dbReference>
<dbReference type="SUPFAM" id="SSF55781">
    <property type="entry name" value="GAF domain-like"/>
    <property type="match status" value="2"/>
</dbReference>
<dbReference type="SMART" id="SM00267">
    <property type="entry name" value="GGDEF"/>
    <property type="match status" value="1"/>
</dbReference>
<comment type="caution">
    <text evidence="3">The sequence shown here is derived from an EMBL/GenBank/DDBJ whole genome shotgun (WGS) entry which is preliminary data.</text>
</comment>
<protein>
    <submittedName>
        <fullName evidence="3">EAL domain-containing protein</fullName>
    </submittedName>
</protein>
<dbReference type="SMART" id="SM00052">
    <property type="entry name" value="EAL"/>
    <property type="match status" value="1"/>
</dbReference>
<dbReference type="PROSITE" id="PS50887">
    <property type="entry name" value="GGDEF"/>
    <property type="match status" value="1"/>
</dbReference>
<dbReference type="InterPro" id="IPR029016">
    <property type="entry name" value="GAF-like_dom_sf"/>
</dbReference>
<dbReference type="InterPro" id="IPR003018">
    <property type="entry name" value="GAF"/>
</dbReference>
<sequence length="858" mass="97928">MTKSRSNGADNDQTNELQQADDVSLLRDAYLKLQQRHTALFKLNQLSQECAELSSFYAQVHQVIKSIMIAENFYIVMYDQTLQTLEFVYHQDEEDDAPQGLIPFTSFRGSMTSYVIESRNALLATPTMINEMVADGVLNNIGAAGMDWLGVPLIHDGFVIGVMVVQSYNEHTRYSEQDKELLIYTAQHVVSALLRLQDTEQLQRAVTSRTTELMEQIREREKAELLQESLYRISELTNRVGVEIDDFYAQVHNIIGQLINAENFFIAKYESESDTIDFAYYVDQNSRNTAEDFLPQKSSDLFTALVVRRKETCLLSYDDMYELYRQGETKKPQKETNSWLGVPLIADDEVIGVLVVQSYQDGIVFQQQDAELLNFVSHHVTTALKRRENAEYERRSHEMLERQVKLRTVALEEEIRQRKQVEKMLKHSASHDALTSLPNRTVFLDLLNRAIAALKRRPEKEFAVLFLDLDRFKMVNDSLGHYAGDILLKTVAKELKVIVRASDTVARIGGDEFVILIEDIDNKKEVYEIAQRITSALAQPFTIEGQSVFIGTSVGLLFSDRRYDSAETMLRDADTAMYHAKDGGKGRYEEFDASMHQKIEEELALETDIRKAIEESEFTPYFQPIVKLRDKSIIGFEALARWHNDKRGLVMPNDFIPLAEETGLVVDIDLQILRKSCRQLKAWQKSGLCHKHYVSCNLFGNHFYSPTLPDEISTILAEEGLEPHHLRIELTERILLEENDLVLANMKALKQLGIKLLLDDFGTGYSSLSYLHRLPLDVVKIDRSFITDAHKRSSNRAIIKTIVDLATNLQMATVSEGIECIEEAQLLNSMGCMFGQGYYFAKPMPSDALAELLKNPIS</sequence>
<dbReference type="SMART" id="SM00065">
    <property type="entry name" value="GAF"/>
    <property type="match status" value="2"/>
</dbReference>
<dbReference type="InterPro" id="IPR001633">
    <property type="entry name" value="EAL_dom"/>
</dbReference>
<dbReference type="Pfam" id="PF13185">
    <property type="entry name" value="GAF_2"/>
    <property type="match status" value="2"/>
</dbReference>
<dbReference type="InterPro" id="IPR029787">
    <property type="entry name" value="Nucleotide_cyclase"/>
</dbReference>
<reference evidence="3 4" key="1">
    <citation type="submission" date="2020-04" db="EMBL/GenBank/DDBJ databases">
        <title>Thalassotalea sp. M1531, isolated from the surface of marine red alga.</title>
        <authorList>
            <person name="Pang L."/>
            <person name="Lu D.-C."/>
        </authorList>
    </citation>
    <scope>NUCLEOTIDE SEQUENCE [LARGE SCALE GENOMIC DNA]</scope>
    <source>
        <strain evidence="3 4">M1531</strain>
    </source>
</reference>
<evidence type="ECO:0000313" key="4">
    <source>
        <dbReference type="Proteomes" id="UP000568664"/>
    </source>
</evidence>
<dbReference type="PANTHER" id="PTHR44757">
    <property type="entry name" value="DIGUANYLATE CYCLASE DGCP"/>
    <property type="match status" value="1"/>
</dbReference>
<dbReference type="SUPFAM" id="SSF141868">
    <property type="entry name" value="EAL domain-like"/>
    <property type="match status" value="1"/>
</dbReference>
<dbReference type="PANTHER" id="PTHR44757:SF2">
    <property type="entry name" value="BIOFILM ARCHITECTURE MAINTENANCE PROTEIN MBAA"/>
    <property type="match status" value="1"/>
</dbReference>
<feature type="domain" description="EAL" evidence="1">
    <location>
        <begin position="602"/>
        <end position="857"/>
    </location>
</feature>
<dbReference type="AlphaFoldDB" id="A0A7Y0LCY5"/>
<keyword evidence="4" id="KW-1185">Reference proteome</keyword>
<evidence type="ECO:0000313" key="3">
    <source>
        <dbReference type="EMBL" id="NMP31889.1"/>
    </source>
</evidence>
<evidence type="ECO:0000259" key="2">
    <source>
        <dbReference type="PROSITE" id="PS50887"/>
    </source>
</evidence>
<proteinExistence type="predicted"/>
<dbReference type="CDD" id="cd01948">
    <property type="entry name" value="EAL"/>
    <property type="match status" value="1"/>
</dbReference>
<dbReference type="InterPro" id="IPR000160">
    <property type="entry name" value="GGDEF_dom"/>
</dbReference>
<organism evidence="3 4">
    <name type="scientific">Thalassotalea algicola</name>
    <dbReference type="NCBI Taxonomy" id="2716224"/>
    <lineage>
        <taxon>Bacteria</taxon>
        <taxon>Pseudomonadati</taxon>
        <taxon>Pseudomonadota</taxon>
        <taxon>Gammaproteobacteria</taxon>
        <taxon>Alteromonadales</taxon>
        <taxon>Colwelliaceae</taxon>
        <taxon>Thalassotalea</taxon>
    </lineage>
</organism>
<feature type="domain" description="GGDEF" evidence="2">
    <location>
        <begin position="460"/>
        <end position="593"/>
    </location>
</feature>
<dbReference type="Pfam" id="PF00563">
    <property type="entry name" value="EAL"/>
    <property type="match status" value="1"/>
</dbReference>
<dbReference type="InterPro" id="IPR035919">
    <property type="entry name" value="EAL_sf"/>
</dbReference>
<dbReference type="Gene3D" id="3.30.450.40">
    <property type="match status" value="2"/>
</dbReference>
<dbReference type="Gene3D" id="3.20.20.450">
    <property type="entry name" value="EAL domain"/>
    <property type="match status" value="1"/>
</dbReference>
<dbReference type="NCBIfam" id="TIGR00254">
    <property type="entry name" value="GGDEF"/>
    <property type="match status" value="1"/>
</dbReference>
<dbReference type="Gene3D" id="3.30.70.270">
    <property type="match status" value="1"/>
</dbReference>
<name>A0A7Y0LCY5_9GAMM</name>
<dbReference type="EMBL" id="JABBXH010000003">
    <property type="protein sequence ID" value="NMP31889.1"/>
    <property type="molecule type" value="Genomic_DNA"/>
</dbReference>
<dbReference type="CDD" id="cd01949">
    <property type="entry name" value="GGDEF"/>
    <property type="match status" value="1"/>
</dbReference>
<accession>A0A7Y0LCY5</accession>
<dbReference type="Proteomes" id="UP000568664">
    <property type="component" value="Unassembled WGS sequence"/>
</dbReference>
<dbReference type="Pfam" id="PF00990">
    <property type="entry name" value="GGDEF"/>
    <property type="match status" value="1"/>
</dbReference>
<dbReference type="InterPro" id="IPR052155">
    <property type="entry name" value="Biofilm_reg_signaling"/>
</dbReference>
<dbReference type="SUPFAM" id="SSF55073">
    <property type="entry name" value="Nucleotide cyclase"/>
    <property type="match status" value="1"/>
</dbReference>